<dbReference type="EMBL" id="FQXK01000008">
    <property type="protein sequence ID" value="SHH89846.1"/>
    <property type="molecule type" value="Genomic_DNA"/>
</dbReference>
<evidence type="ECO:0000256" key="1">
    <source>
        <dbReference type="SAM" id="Phobius"/>
    </source>
</evidence>
<dbReference type="OrthoDB" id="9968502at2"/>
<proteinExistence type="predicted"/>
<dbReference type="RefSeq" id="WP_073386158.1">
    <property type="nucleotide sequence ID" value="NZ_FQXK01000008.1"/>
</dbReference>
<keyword evidence="1" id="KW-0472">Membrane</keyword>
<keyword evidence="3" id="KW-1185">Reference proteome</keyword>
<dbReference type="AlphaFoldDB" id="A0A1M5WQH1"/>
<keyword evidence="1" id="KW-1133">Transmembrane helix</keyword>
<gene>
    <name evidence="2" type="ORF">SAMN02745229_01122</name>
</gene>
<keyword evidence="1" id="KW-0812">Transmembrane</keyword>
<evidence type="ECO:0000313" key="3">
    <source>
        <dbReference type="Proteomes" id="UP000184278"/>
    </source>
</evidence>
<reference evidence="3" key="1">
    <citation type="submission" date="2016-11" db="EMBL/GenBank/DDBJ databases">
        <authorList>
            <person name="Varghese N."/>
            <person name="Submissions S."/>
        </authorList>
    </citation>
    <scope>NUCLEOTIDE SEQUENCE [LARGE SCALE GENOMIC DNA]</scope>
    <source>
        <strain evidence="3">DSM 3071</strain>
    </source>
</reference>
<organism evidence="2 3">
    <name type="scientific">Butyrivibrio fibrisolvens DSM 3071</name>
    <dbReference type="NCBI Taxonomy" id="1121131"/>
    <lineage>
        <taxon>Bacteria</taxon>
        <taxon>Bacillati</taxon>
        <taxon>Bacillota</taxon>
        <taxon>Clostridia</taxon>
        <taxon>Lachnospirales</taxon>
        <taxon>Lachnospiraceae</taxon>
        <taxon>Butyrivibrio</taxon>
    </lineage>
</organism>
<sequence>MDFDLFMLYLILFGIPAGVFIWFIVSIIYFIKRDKEDKRSCRMRIISLCLSGSFLLALIMFYLFVSWLLTQMIANM</sequence>
<name>A0A1M5WQH1_BUTFI</name>
<evidence type="ECO:0000313" key="2">
    <source>
        <dbReference type="EMBL" id="SHH89846.1"/>
    </source>
</evidence>
<protein>
    <submittedName>
        <fullName evidence="2">Uncharacterized protein</fullName>
    </submittedName>
</protein>
<dbReference type="Proteomes" id="UP000184278">
    <property type="component" value="Unassembled WGS sequence"/>
</dbReference>
<accession>A0A1M5WQH1</accession>
<feature type="transmembrane region" description="Helical" evidence="1">
    <location>
        <begin position="6"/>
        <end position="31"/>
    </location>
</feature>
<feature type="transmembrane region" description="Helical" evidence="1">
    <location>
        <begin position="43"/>
        <end position="69"/>
    </location>
</feature>
<dbReference type="GeneID" id="89509582"/>